<feature type="region of interest" description="Disordered" evidence="1">
    <location>
        <begin position="304"/>
        <end position="326"/>
    </location>
</feature>
<reference evidence="3" key="1">
    <citation type="submission" date="2021-03" db="EMBL/GenBank/DDBJ databases">
        <title>Comparative genomics and phylogenomic investigation of the class Geoglossomycetes provide insights into ecological specialization and systematics.</title>
        <authorList>
            <person name="Melie T."/>
            <person name="Pirro S."/>
            <person name="Miller A.N."/>
            <person name="Quandt A."/>
        </authorList>
    </citation>
    <scope>NUCLEOTIDE SEQUENCE</scope>
    <source>
        <strain evidence="3">CAQ_001_2017</strain>
    </source>
</reference>
<feature type="transmembrane region" description="Helical" evidence="2">
    <location>
        <begin position="249"/>
        <end position="271"/>
    </location>
</feature>
<keyword evidence="4" id="KW-1185">Reference proteome</keyword>
<comment type="caution">
    <text evidence="3">The sequence shown here is derived from an EMBL/GenBank/DDBJ whole genome shotgun (WGS) entry which is preliminary data.</text>
</comment>
<sequence length="326" mass="37348">MYTINQVYLERSARLVARAMKITPKKIKEDLSVIRVIVFLLYIDGICFLMSSAVLYFVWGLALKDRCSAAIQLCLVFYLSGKVLMYLFLVERSHVVRRSGFHRQGDLWYYFNMAQVLLGFGTIAILSFFHPVADIEREDHVCEIGLPFRITLPLLIFDVWINVFLTGQFIFFARRFMRNWVPRTLRNAWNKAIHPHLRNEGPAPLEDNPADQRGVLADMAWRTCKAMFIVLSSTIANLSVLFALQGHEQGWLCFMMCSIDVVSGVVVLHWLTNEEGARQETPVAPVNNRDSVITTYTHPATPENELHRFGGGAYPQASSRHAYEQK</sequence>
<dbReference type="Proteomes" id="UP000750711">
    <property type="component" value="Unassembled WGS sequence"/>
</dbReference>
<feature type="transmembrane region" description="Helical" evidence="2">
    <location>
        <begin position="150"/>
        <end position="173"/>
    </location>
</feature>
<feature type="transmembrane region" description="Helical" evidence="2">
    <location>
        <begin position="33"/>
        <end position="57"/>
    </location>
</feature>
<organism evidence="3 4">
    <name type="scientific">Trichoglossum hirsutum</name>
    <dbReference type="NCBI Taxonomy" id="265104"/>
    <lineage>
        <taxon>Eukaryota</taxon>
        <taxon>Fungi</taxon>
        <taxon>Dikarya</taxon>
        <taxon>Ascomycota</taxon>
        <taxon>Pezizomycotina</taxon>
        <taxon>Geoglossomycetes</taxon>
        <taxon>Geoglossales</taxon>
        <taxon>Geoglossaceae</taxon>
        <taxon>Trichoglossum</taxon>
    </lineage>
</organism>
<dbReference type="AlphaFoldDB" id="A0A9P8LJ84"/>
<name>A0A9P8LJ84_9PEZI</name>
<evidence type="ECO:0000256" key="1">
    <source>
        <dbReference type="SAM" id="MobiDB-lite"/>
    </source>
</evidence>
<protein>
    <submittedName>
        <fullName evidence="3">Uncharacterized protein</fullName>
    </submittedName>
</protein>
<accession>A0A9P8LJ84</accession>
<keyword evidence="2" id="KW-0812">Transmembrane</keyword>
<dbReference type="PANTHER" id="PTHR38848">
    <property type="entry name" value="G-PROTEIN COUPLED RECEPTORS FAMILY 3 PROFILE DOMAIN-CONTAINING PROTEIN"/>
    <property type="match status" value="1"/>
</dbReference>
<keyword evidence="2" id="KW-1133">Transmembrane helix</keyword>
<gene>
    <name evidence="3" type="ORF">GP486_000285</name>
</gene>
<feature type="transmembrane region" description="Helical" evidence="2">
    <location>
        <begin position="69"/>
        <end position="89"/>
    </location>
</feature>
<dbReference type="PANTHER" id="PTHR38848:SF3">
    <property type="entry name" value="G-PROTEIN COUPLED RECEPTORS FAMILY 3 PROFILE DOMAIN-CONTAINING PROTEIN"/>
    <property type="match status" value="1"/>
</dbReference>
<feature type="transmembrane region" description="Helical" evidence="2">
    <location>
        <begin position="109"/>
        <end position="130"/>
    </location>
</feature>
<evidence type="ECO:0000256" key="2">
    <source>
        <dbReference type="SAM" id="Phobius"/>
    </source>
</evidence>
<keyword evidence="2" id="KW-0472">Membrane</keyword>
<feature type="transmembrane region" description="Helical" evidence="2">
    <location>
        <begin position="226"/>
        <end position="243"/>
    </location>
</feature>
<evidence type="ECO:0000313" key="4">
    <source>
        <dbReference type="Proteomes" id="UP000750711"/>
    </source>
</evidence>
<evidence type="ECO:0000313" key="3">
    <source>
        <dbReference type="EMBL" id="KAH0566314.1"/>
    </source>
</evidence>
<dbReference type="EMBL" id="JAGHQM010000016">
    <property type="protein sequence ID" value="KAH0566314.1"/>
    <property type="molecule type" value="Genomic_DNA"/>
</dbReference>
<proteinExistence type="predicted"/>